<dbReference type="Proteomes" id="UP000772434">
    <property type="component" value="Unassembled WGS sequence"/>
</dbReference>
<evidence type="ECO:0000313" key="3">
    <source>
        <dbReference type="Proteomes" id="UP000772434"/>
    </source>
</evidence>
<dbReference type="AlphaFoldDB" id="A0A9P5TVY6"/>
<feature type="region of interest" description="Disordered" evidence="1">
    <location>
        <begin position="37"/>
        <end position="94"/>
    </location>
</feature>
<comment type="caution">
    <text evidence="2">The sequence shown here is derived from an EMBL/GenBank/DDBJ whole genome shotgun (WGS) entry which is preliminary data.</text>
</comment>
<evidence type="ECO:0000313" key="2">
    <source>
        <dbReference type="EMBL" id="KAF9039573.1"/>
    </source>
</evidence>
<feature type="compositionally biased region" description="Low complexity" evidence="1">
    <location>
        <begin position="37"/>
        <end position="53"/>
    </location>
</feature>
<protein>
    <submittedName>
        <fullName evidence="2">Uncharacterized protein</fullName>
    </submittedName>
</protein>
<gene>
    <name evidence="2" type="ORF">BDP27DRAFT_1435259</name>
</gene>
<feature type="compositionally biased region" description="Low complexity" evidence="1">
    <location>
        <begin position="14"/>
        <end position="24"/>
    </location>
</feature>
<evidence type="ECO:0000256" key="1">
    <source>
        <dbReference type="SAM" id="MobiDB-lite"/>
    </source>
</evidence>
<keyword evidence="3" id="KW-1185">Reference proteome</keyword>
<name>A0A9P5TVY6_9AGAR</name>
<dbReference type="EMBL" id="JADNRY010000569">
    <property type="protein sequence ID" value="KAF9039573.1"/>
    <property type="molecule type" value="Genomic_DNA"/>
</dbReference>
<sequence length="168" mass="18256">MKPILWMRPKLTQSSGSSGDSIDSGVNNLGIIPLSSSHSSLSTSTPNSTTHPSGLPIPAPVMDPHISNTSVSETHPPIPTPVPPPAPRRSSRVKKLSEKALESLWSEELERLGRDRGEAWADDDLRNDNPLAMVSNSVTSSDLWVPCLYREATKQLVARLNEEGDEEL</sequence>
<proteinExistence type="predicted"/>
<feature type="compositionally biased region" description="Pro residues" evidence="1">
    <location>
        <begin position="76"/>
        <end position="87"/>
    </location>
</feature>
<accession>A0A9P5TVY6</accession>
<feature type="region of interest" description="Disordered" evidence="1">
    <location>
        <begin position="1"/>
        <end position="24"/>
    </location>
</feature>
<reference evidence="2" key="1">
    <citation type="submission" date="2020-11" db="EMBL/GenBank/DDBJ databases">
        <authorList>
            <consortium name="DOE Joint Genome Institute"/>
            <person name="Ahrendt S."/>
            <person name="Riley R."/>
            <person name="Andreopoulos W."/>
            <person name="Labutti K."/>
            <person name="Pangilinan J."/>
            <person name="Ruiz-Duenas F.J."/>
            <person name="Barrasa J.M."/>
            <person name="Sanchez-Garcia M."/>
            <person name="Camarero S."/>
            <person name="Miyauchi S."/>
            <person name="Serrano A."/>
            <person name="Linde D."/>
            <person name="Babiker R."/>
            <person name="Drula E."/>
            <person name="Ayuso-Fernandez I."/>
            <person name="Pacheco R."/>
            <person name="Padilla G."/>
            <person name="Ferreira P."/>
            <person name="Barriuso J."/>
            <person name="Kellner H."/>
            <person name="Castanera R."/>
            <person name="Alfaro M."/>
            <person name="Ramirez L."/>
            <person name="Pisabarro A.G."/>
            <person name="Kuo A."/>
            <person name="Tritt A."/>
            <person name="Lipzen A."/>
            <person name="He G."/>
            <person name="Yan M."/>
            <person name="Ng V."/>
            <person name="Cullen D."/>
            <person name="Martin F."/>
            <person name="Rosso M.-N."/>
            <person name="Henrissat B."/>
            <person name="Hibbett D."/>
            <person name="Martinez A.T."/>
            <person name="Grigoriev I.V."/>
        </authorList>
    </citation>
    <scope>NUCLEOTIDE SEQUENCE</scope>
    <source>
        <strain evidence="2">AH 40177</strain>
    </source>
</reference>
<organism evidence="2 3">
    <name type="scientific">Rhodocollybia butyracea</name>
    <dbReference type="NCBI Taxonomy" id="206335"/>
    <lineage>
        <taxon>Eukaryota</taxon>
        <taxon>Fungi</taxon>
        <taxon>Dikarya</taxon>
        <taxon>Basidiomycota</taxon>
        <taxon>Agaricomycotina</taxon>
        <taxon>Agaricomycetes</taxon>
        <taxon>Agaricomycetidae</taxon>
        <taxon>Agaricales</taxon>
        <taxon>Marasmiineae</taxon>
        <taxon>Omphalotaceae</taxon>
        <taxon>Rhodocollybia</taxon>
    </lineage>
</organism>